<evidence type="ECO:0000313" key="3">
    <source>
        <dbReference type="Proteomes" id="UP000297245"/>
    </source>
</evidence>
<evidence type="ECO:0000313" key="2">
    <source>
        <dbReference type="EMBL" id="THU97319.1"/>
    </source>
</evidence>
<gene>
    <name evidence="2" type="ORF">K435DRAFT_778116</name>
</gene>
<proteinExistence type="predicted"/>
<dbReference type="EMBL" id="ML179158">
    <property type="protein sequence ID" value="THU97319.1"/>
    <property type="molecule type" value="Genomic_DNA"/>
</dbReference>
<accession>A0A4S8M528</accession>
<dbReference type="AlphaFoldDB" id="A0A4S8M528"/>
<dbReference type="Proteomes" id="UP000297245">
    <property type="component" value="Unassembled WGS sequence"/>
</dbReference>
<name>A0A4S8M528_DENBC</name>
<protein>
    <submittedName>
        <fullName evidence="2">Uncharacterized protein</fullName>
    </submittedName>
</protein>
<organism evidence="2 3">
    <name type="scientific">Dendrothele bispora (strain CBS 962.96)</name>
    <dbReference type="NCBI Taxonomy" id="1314807"/>
    <lineage>
        <taxon>Eukaryota</taxon>
        <taxon>Fungi</taxon>
        <taxon>Dikarya</taxon>
        <taxon>Basidiomycota</taxon>
        <taxon>Agaricomycotina</taxon>
        <taxon>Agaricomycetes</taxon>
        <taxon>Agaricomycetidae</taxon>
        <taxon>Agaricales</taxon>
        <taxon>Agaricales incertae sedis</taxon>
        <taxon>Dendrothele</taxon>
    </lineage>
</organism>
<sequence>MEELRGEGDEEVVKERGEEKQEDKEKGKEKAEAAYPWEREYEMIMQTRRAGTRLGPT</sequence>
<feature type="region of interest" description="Disordered" evidence="1">
    <location>
        <begin position="1"/>
        <end position="32"/>
    </location>
</feature>
<evidence type="ECO:0000256" key="1">
    <source>
        <dbReference type="SAM" id="MobiDB-lite"/>
    </source>
</evidence>
<keyword evidence="3" id="KW-1185">Reference proteome</keyword>
<reference evidence="2 3" key="1">
    <citation type="journal article" date="2019" name="Nat. Ecol. Evol.">
        <title>Megaphylogeny resolves global patterns of mushroom evolution.</title>
        <authorList>
            <person name="Varga T."/>
            <person name="Krizsan K."/>
            <person name="Foldi C."/>
            <person name="Dima B."/>
            <person name="Sanchez-Garcia M."/>
            <person name="Sanchez-Ramirez S."/>
            <person name="Szollosi G.J."/>
            <person name="Szarkandi J.G."/>
            <person name="Papp V."/>
            <person name="Albert L."/>
            <person name="Andreopoulos W."/>
            <person name="Angelini C."/>
            <person name="Antonin V."/>
            <person name="Barry K.W."/>
            <person name="Bougher N.L."/>
            <person name="Buchanan P."/>
            <person name="Buyck B."/>
            <person name="Bense V."/>
            <person name="Catcheside P."/>
            <person name="Chovatia M."/>
            <person name="Cooper J."/>
            <person name="Damon W."/>
            <person name="Desjardin D."/>
            <person name="Finy P."/>
            <person name="Geml J."/>
            <person name="Haridas S."/>
            <person name="Hughes K."/>
            <person name="Justo A."/>
            <person name="Karasinski D."/>
            <person name="Kautmanova I."/>
            <person name="Kiss B."/>
            <person name="Kocsube S."/>
            <person name="Kotiranta H."/>
            <person name="LaButti K.M."/>
            <person name="Lechner B.E."/>
            <person name="Liimatainen K."/>
            <person name="Lipzen A."/>
            <person name="Lukacs Z."/>
            <person name="Mihaltcheva S."/>
            <person name="Morgado L.N."/>
            <person name="Niskanen T."/>
            <person name="Noordeloos M.E."/>
            <person name="Ohm R.A."/>
            <person name="Ortiz-Santana B."/>
            <person name="Ovrebo C."/>
            <person name="Racz N."/>
            <person name="Riley R."/>
            <person name="Savchenko A."/>
            <person name="Shiryaev A."/>
            <person name="Soop K."/>
            <person name="Spirin V."/>
            <person name="Szebenyi C."/>
            <person name="Tomsovsky M."/>
            <person name="Tulloss R.E."/>
            <person name="Uehling J."/>
            <person name="Grigoriev I.V."/>
            <person name="Vagvolgyi C."/>
            <person name="Papp T."/>
            <person name="Martin F.M."/>
            <person name="Miettinen O."/>
            <person name="Hibbett D.S."/>
            <person name="Nagy L.G."/>
        </authorList>
    </citation>
    <scope>NUCLEOTIDE SEQUENCE [LARGE SCALE GENOMIC DNA]</scope>
    <source>
        <strain evidence="2 3">CBS 962.96</strain>
    </source>
</reference>